<keyword evidence="1" id="KW-0808">Transferase</keyword>
<reference evidence="1" key="1">
    <citation type="journal article" date="2020" name="Stud. Mycol.">
        <title>101 Dothideomycetes genomes: a test case for predicting lifestyles and emergence of pathogens.</title>
        <authorList>
            <person name="Haridas S."/>
            <person name="Albert R."/>
            <person name="Binder M."/>
            <person name="Bloem J."/>
            <person name="Labutti K."/>
            <person name="Salamov A."/>
            <person name="Andreopoulos B."/>
            <person name="Baker S."/>
            <person name="Barry K."/>
            <person name="Bills G."/>
            <person name="Bluhm B."/>
            <person name="Cannon C."/>
            <person name="Castanera R."/>
            <person name="Culley D."/>
            <person name="Daum C."/>
            <person name="Ezra D."/>
            <person name="Gonzalez J."/>
            <person name="Henrissat B."/>
            <person name="Kuo A."/>
            <person name="Liang C."/>
            <person name="Lipzen A."/>
            <person name="Lutzoni F."/>
            <person name="Magnuson J."/>
            <person name="Mondo S."/>
            <person name="Nolan M."/>
            <person name="Ohm R."/>
            <person name="Pangilinan J."/>
            <person name="Park H.-J."/>
            <person name="Ramirez L."/>
            <person name="Alfaro M."/>
            <person name="Sun H."/>
            <person name="Tritt A."/>
            <person name="Yoshinaga Y."/>
            <person name="Zwiers L.-H."/>
            <person name="Turgeon B."/>
            <person name="Goodwin S."/>
            <person name="Spatafora J."/>
            <person name="Crous P."/>
            <person name="Grigoriev I."/>
        </authorList>
    </citation>
    <scope>NUCLEOTIDE SEQUENCE</scope>
    <source>
        <strain evidence="1">Tuck. ex Michener</strain>
    </source>
</reference>
<dbReference type="AlphaFoldDB" id="A0A6A6GXE2"/>
<evidence type="ECO:0000313" key="2">
    <source>
        <dbReference type="Proteomes" id="UP000800092"/>
    </source>
</evidence>
<dbReference type="EMBL" id="ML991842">
    <property type="protein sequence ID" value="KAF2230387.1"/>
    <property type="molecule type" value="Genomic_DNA"/>
</dbReference>
<dbReference type="OrthoDB" id="47375at2759"/>
<keyword evidence="2" id="KW-1185">Reference proteome</keyword>
<gene>
    <name evidence="1" type="ORF">EV356DRAFT_453982</name>
</gene>
<accession>A0A6A6GXE2</accession>
<name>A0A6A6GXE2_VIRVR</name>
<proteinExistence type="predicted"/>
<dbReference type="Proteomes" id="UP000800092">
    <property type="component" value="Unassembled WGS sequence"/>
</dbReference>
<protein>
    <submittedName>
        <fullName evidence="1">Glycosyltransferase family 25 protein</fullName>
    </submittedName>
</protein>
<dbReference type="GO" id="GO:0016740">
    <property type="term" value="F:transferase activity"/>
    <property type="evidence" value="ECO:0007669"/>
    <property type="project" value="UniProtKB-KW"/>
</dbReference>
<organism evidence="1 2">
    <name type="scientific">Viridothelium virens</name>
    <name type="common">Speckled blister lichen</name>
    <name type="synonym">Trypethelium virens</name>
    <dbReference type="NCBI Taxonomy" id="1048519"/>
    <lineage>
        <taxon>Eukaryota</taxon>
        <taxon>Fungi</taxon>
        <taxon>Dikarya</taxon>
        <taxon>Ascomycota</taxon>
        <taxon>Pezizomycotina</taxon>
        <taxon>Dothideomycetes</taxon>
        <taxon>Dothideomycetes incertae sedis</taxon>
        <taxon>Trypetheliales</taxon>
        <taxon>Trypetheliaceae</taxon>
        <taxon>Viridothelium</taxon>
    </lineage>
</organism>
<evidence type="ECO:0000313" key="1">
    <source>
        <dbReference type="EMBL" id="KAF2230387.1"/>
    </source>
</evidence>
<sequence length="370" mass="41267">MLIKEKPQSRYRRLPLLLALCTIPLFFYLRFSSSNTTYNAASLRALKPANATLGFGALLAVSKAQSARREGLLFAANVTGLDIIIPDQPEWEDNDILGLIAPEGSTMNRGSAMAWLGHLNALKWFINSGLETALIMEDDVDWDIHLRTVQIPKVAAGLRQLTNSNAGYYGNPDNWDILWWGHCGDIHSPEKFNNPNLTKFSFVDDTLPPRDKMHPDMRTFLDNVGIEEDIRMVHKTVFPLCSFAYAVTQDSARKLLDPRIAGKEKEGGCMAYDVRLCEVCRDLGFACYSSNPELFHHMEAPSEIANVNLGLHEQGKLGGFAGQHSPNIACGARSRNFYTKDPAALAYLQEVVGRQGHCLHDQLEEDMTMP</sequence>